<reference evidence="1 2" key="1">
    <citation type="submission" date="2014-12" db="EMBL/GenBank/DDBJ databases">
        <title>Frankia sp. BMG5.1 draft genome.</title>
        <authorList>
            <person name="Gtari M."/>
            <person name="Ghodhbane-Gtari F."/>
            <person name="Nouioui I."/>
            <person name="Ktari A."/>
            <person name="Hezbri K."/>
            <person name="Mimouni W."/>
            <person name="Sbissi I."/>
            <person name="Ayari A."/>
            <person name="Yamanaka T."/>
            <person name="Normand P."/>
            <person name="Tisa L.S."/>
            <person name="Boudabous A."/>
        </authorList>
    </citation>
    <scope>NUCLEOTIDE SEQUENCE [LARGE SCALE GENOMIC DNA]</scope>
    <source>
        <strain evidence="1 2">BMG5.1</strain>
    </source>
</reference>
<comment type="caution">
    <text evidence="1">The sequence shown here is derived from an EMBL/GenBank/DDBJ whole genome shotgun (WGS) entry which is preliminary data.</text>
</comment>
<dbReference type="Proteomes" id="UP000035425">
    <property type="component" value="Unassembled WGS sequence"/>
</dbReference>
<dbReference type="RefSeq" id="WP_047222926.1">
    <property type="nucleotide sequence ID" value="NZ_JWIO01000014.1"/>
</dbReference>
<accession>A0ABR5F4B6</accession>
<proteinExistence type="predicted"/>
<sequence length="123" mass="13639">MTEHSTQGTGRTPVSRPAWARPSAVDDGYHLDGLGDLALALGGSSDSHNWTHTLLRLIAKSDSERLEALHRALPWHVHAYLWWRDTTTSRISTAGELHAELARAAVIQDEDDGGQDHRDVPDW</sequence>
<keyword evidence="2" id="KW-1185">Reference proteome</keyword>
<protein>
    <submittedName>
        <fullName evidence="1">Uncharacterized protein</fullName>
    </submittedName>
</protein>
<organism evidence="1 2">
    <name type="scientific">Protofrankia coriariae</name>
    <dbReference type="NCBI Taxonomy" id="1562887"/>
    <lineage>
        <taxon>Bacteria</taxon>
        <taxon>Bacillati</taxon>
        <taxon>Actinomycetota</taxon>
        <taxon>Actinomycetes</taxon>
        <taxon>Frankiales</taxon>
        <taxon>Frankiaceae</taxon>
        <taxon>Protofrankia</taxon>
    </lineage>
</organism>
<gene>
    <name evidence="1" type="ORF">FrCorBMG51_11035</name>
</gene>
<dbReference type="EMBL" id="JWIO01000014">
    <property type="protein sequence ID" value="KLL11566.1"/>
    <property type="molecule type" value="Genomic_DNA"/>
</dbReference>
<evidence type="ECO:0000313" key="1">
    <source>
        <dbReference type="EMBL" id="KLL11566.1"/>
    </source>
</evidence>
<evidence type="ECO:0000313" key="2">
    <source>
        <dbReference type="Proteomes" id="UP000035425"/>
    </source>
</evidence>
<name>A0ABR5F4B6_9ACTN</name>